<dbReference type="PANTHER" id="PTHR12526:SF630">
    <property type="entry name" value="GLYCOSYLTRANSFERASE"/>
    <property type="match status" value="1"/>
</dbReference>
<dbReference type="GO" id="GO:0016757">
    <property type="term" value="F:glycosyltransferase activity"/>
    <property type="evidence" value="ECO:0007669"/>
    <property type="project" value="UniProtKB-KW"/>
</dbReference>
<dbReference type="CDD" id="cd03811">
    <property type="entry name" value="GT4_GT28_WabH-like"/>
    <property type="match status" value="1"/>
</dbReference>
<keyword evidence="4" id="KW-1185">Reference proteome</keyword>
<dbReference type="EC" id="2.4.-.-" evidence="3"/>
<reference evidence="3 4" key="1">
    <citation type="submission" date="2023-06" db="EMBL/GenBank/DDBJ databases">
        <title>Novel species in genus Planococcus.</title>
        <authorList>
            <person name="Ning S."/>
        </authorList>
    </citation>
    <scope>NUCLEOTIDE SEQUENCE [LARGE SCALE GENOMIC DNA]</scope>
    <source>
        <strain evidence="3 4">N064</strain>
    </source>
</reference>
<dbReference type="SUPFAM" id="SSF53756">
    <property type="entry name" value="UDP-Glycosyltransferase/glycogen phosphorylase"/>
    <property type="match status" value="1"/>
</dbReference>
<dbReference type="Gene3D" id="3.40.50.2000">
    <property type="entry name" value="Glycogen Phosphorylase B"/>
    <property type="match status" value="2"/>
</dbReference>
<keyword evidence="3" id="KW-0328">Glycosyltransferase</keyword>
<dbReference type="Proteomes" id="UP001172054">
    <property type="component" value="Unassembled WGS sequence"/>
</dbReference>
<feature type="domain" description="Glycosyltransferase subfamily 4-like N-terminal" evidence="2">
    <location>
        <begin position="16"/>
        <end position="162"/>
    </location>
</feature>
<evidence type="ECO:0000313" key="3">
    <source>
        <dbReference type="EMBL" id="MDN7226433.1"/>
    </source>
</evidence>
<dbReference type="Pfam" id="PF13439">
    <property type="entry name" value="Glyco_transf_4"/>
    <property type="match status" value="1"/>
</dbReference>
<comment type="caution">
    <text evidence="3">The sequence shown here is derived from an EMBL/GenBank/DDBJ whole genome shotgun (WGS) entry which is preliminary data.</text>
</comment>
<keyword evidence="3" id="KW-0808">Transferase</keyword>
<gene>
    <name evidence="3" type="ORF">QWY15_03910</name>
</gene>
<evidence type="ECO:0000259" key="2">
    <source>
        <dbReference type="Pfam" id="PF13439"/>
    </source>
</evidence>
<evidence type="ECO:0000259" key="1">
    <source>
        <dbReference type="Pfam" id="PF00534"/>
    </source>
</evidence>
<dbReference type="InterPro" id="IPR028098">
    <property type="entry name" value="Glyco_trans_4-like_N"/>
</dbReference>
<dbReference type="InterPro" id="IPR001296">
    <property type="entry name" value="Glyco_trans_1"/>
</dbReference>
<evidence type="ECO:0000313" key="4">
    <source>
        <dbReference type="Proteomes" id="UP001172054"/>
    </source>
</evidence>
<dbReference type="Pfam" id="PF00534">
    <property type="entry name" value="Glycos_transf_1"/>
    <property type="match status" value="1"/>
</dbReference>
<sequence>MGKIRILHLLQSDRYSGAENVVCQIIKAFEEDSTFEMVYCSQEGPIRDVLAKNEIKFYPVEVLNYKNAKRVIQEYKPHIIHSHDAKASLISALLSSNYSVISHMHNNAPWIKSFGIKSILYYLSSLKFKKILTVSDVIMQEYVYGKKLNDKTLVIGNPIDSDSIRKKAKINGTQNKIYDIAFVGRLTSEKDPLRFLYIIKELKKILPNVSVVMIGDGDLKLACLDYIDEHSLHENITLTGFLENPFEILLKSRVLVMTSKWEGFGLVAIEALSLGVPVICPPVGGLLNIIGDENGKICNSNEEFLIELYNILTNLDYQKEKSHKAIDSSSKMNNLLDYKEKILDVYKEVR</sequence>
<organism evidence="3 4">
    <name type="scientific">Planococcus liqunii</name>
    <dbReference type="NCBI Taxonomy" id="3058394"/>
    <lineage>
        <taxon>Bacteria</taxon>
        <taxon>Bacillati</taxon>
        <taxon>Bacillota</taxon>
        <taxon>Bacilli</taxon>
        <taxon>Bacillales</taxon>
        <taxon>Caryophanaceae</taxon>
        <taxon>Planococcus</taxon>
    </lineage>
</organism>
<protein>
    <submittedName>
        <fullName evidence="3">Glycosyltransferase</fullName>
        <ecNumber evidence="3">2.4.-.-</ecNumber>
    </submittedName>
</protein>
<dbReference type="EMBL" id="JAUJWW010000001">
    <property type="protein sequence ID" value="MDN7226433.1"/>
    <property type="molecule type" value="Genomic_DNA"/>
</dbReference>
<feature type="domain" description="Glycosyl transferase family 1" evidence="1">
    <location>
        <begin position="166"/>
        <end position="302"/>
    </location>
</feature>
<proteinExistence type="predicted"/>
<accession>A0ABT8MNI6</accession>
<dbReference type="RefSeq" id="WP_301725481.1">
    <property type="nucleotide sequence ID" value="NZ_JAUJWW010000001.1"/>
</dbReference>
<dbReference type="PANTHER" id="PTHR12526">
    <property type="entry name" value="GLYCOSYLTRANSFERASE"/>
    <property type="match status" value="1"/>
</dbReference>
<name>A0ABT8MNI6_9BACL</name>